<keyword evidence="2" id="KW-1185">Reference proteome</keyword>
<accession>A0A9N9P9E4</accession>
<feature type="non-terminal residue" evidence="1">
    <location>
        <position position="65"/>
    </location>
</feature>
<proteinExistence type="predicted"/>
<dbReference type="Proteomes" id="UP000789405">
    <property type="component" value="Unassembled WGS sequence"/>
</dbReference>
<dbReference type="EMBL" id="CAJVPY010030326">
    <property type="protein sequence ID" value="CAG8795292.1"/>
    <property type="molecule type" value="Genomic_DNA"/>
</dbReference>
<evidence type="ECO:0000313" key="2">
    <source>
        <dbReference type="Proteomes" id="UP000789405"/>
    </source>
</evidence>
<evidence type="ECO:0000313" key="1">
    <source>
        <dbReference type="EMBL" id="CAG8795292.1"/>
    </source>
</evidence>
<comment type="caution">
    <text evidence="1">The sequence shown here is derived from an EMBL/GenBank/DDBJ whole genome shotgun (WGS) entry which is preliminary data.</text>
</comment>
<sequence>KILDMITVSLQLYNPLIFNNENDSDEILNNIDSNQESLDDIINIENVFISIATTEINKDNWELLD</sequence>
<dbReference type="AlphaFoldDB" id="A0A9N9P9E4"/>
<dbReference type="OrthoDB" id="2436145at2759"/>
<organism evidence="1 2">
    <name type="scientific">Dentiscutata erythropus</name>
    <dbReference type="NCBI Taxonomy" id="1348616"/>
    <lineage>
        <taxon>Eukaryota</taxon>
        <taxon>Fungi</taxon>
        <taxon>Fungi incertae sedis</taxon>
        <taxon>Mucoromycota</taxon>
        <taxon>Glomeromycotina</taxon>
        <taxon>Glomeromycetes</taxon>
        <taxon>Diversisporales</taxon>
        <taxon>Gigasporaceae</taxon>
        <taxon>Dentiscutata</taxon>
    </lineage>
</organism>
<feature type="non-terminal residue" evidence="1">
    <location>
        <position position="1"/>
    </location>
</feature>
<protein>
    <submittedName>
        <fullName evidence="1">25647_t:CDS:1</fullName>
    </submittedName>
</protein>
<gene>
    <name evidence="1" type="ORF">DERYTH_LOCUS22248</name>
</gene>
<reference evidence="1" key="1">
    <citation type="submission" date="2021-06" db="EMBL/GenBank/DDBJ databases">
        <authorList>
            <person name="Kallberg Y."/>
            <person name="Tangrot J."/>
            <person name="Rosling A."/>
        </authorList>
    </citation>
    <scope>NUCLEOTIDE SEQUENCE</scope>
    <source>
        <strain evidence="1">MA453B</strain>
    </source>
</reference>
<name>A0A9N9P9E4_9GLOM</name>